<name>A0A7R9Q6J3_9ACAR</name>
<feature type="non-terminal residue" evidence="2">
    <location>
        <position position="1"/>
    </location>
</feature>
<accession>A0A7R9Q6J3</accession>
<dbReference type="EMBL" id="OC867393">
    <property type="protein sequence ID" value="CAD7633486.1"/>
    <property type="molecule type" value="Genomic_DNA"/>
</dbReference>
<evidence type="ECO:0000259" key="1">
    <source>
        <dbReference type="PROSITE" id="PS51034"/>
    </source>
</evidence>
<organism evidence="2">
    <name type="scientific">Medioppia subpectinata</name>
    <dbReference type="NCBI Taxonomy" id="1979941"/>
    <lineage>
        <taxon>Eukaryota</taxon>
        <taxon>Metazoa</taxon>
        <taxon>Ecdysozoa</taxon>
        <taxon>Arthropoda</taxon>
        <taxon>Chelicerata</taxon>
        <taxon>Arachnida</taxon>
        <taxon>Acari</taxon>
        <taxon>Acariformes</taxon>
        <taxon>Sarcoptiformes</taxon>
        <taxon>Oribatida</taxon>
        <taxon>Brachypylina</taxon>
        <taxon>Oppioidea</taxon>
        <taxon>Oppiidae</taxon>
        <taxon>Medioppia</taxon>
    </lineage>
</organism>
<protein>
    <recommendedName>
        <fullName evidence="1">ZP domain-containing protein</fullName>
    </recommendedName>
</protein>
<dbReference type="AlphaFoldDB" id="A0A7R9Q6J3"/>
<dbReference type="PROSITE" id="PS51034">
    <property type="entry name" value="ZP_2"/>
    <property type="match status" value="1"/>
</dbReference>
<feature type="domain" description="ZP" evidence="1">
    <location>
        <begin position="1"/>
        <end position="118"/>
    </location>
</feature>
<proteinExistence type="predicted"/>
<dbReference type="OrthoDB" id="6407830at2759"/>
<dbReference type="EMBL" id="CAJPIZ010012818">
    <property type="protein sequence ID" value="CAG2113916.1"/>
    <property type="molecule type" value="Genomic_DNA"/>
</dbReference>
<sequence length="118" mass="13246">MREIDFIDGNITARAPYPDLNIKIRRNGQFVDTALNVQPGTPLEMIVYLDDESRHVYGLLVSFLKVTAISNNNNNTQEEVIILNGCSIDPYIFGNFETLDGGDSLSAKFRAFKFPESN</sequence>
<reference evidence="2" key="1">
    <citation type="submission" date="2020-11" db="EMBL/GenBank/DDBJ databases">
        <authorList>
            <person name="Tran Van P."/>
        </authorList>
    </citation>
    <scope>NUCLEOTIDE SEQUENCE</scope>
</reference>
<gene>
    <name evidence="2" type="ORF">OSB1V03_LOCUS13883</name>
</gene>
<evidence type="ECO:0000313" key="3">
    <source>
        <dbReference type="Proteomes" id="UP000759131"/>
    </source>
</evidence>
<dbReference type="Proteomes" id="UP000759131">
    <property type="component" value="Unassembled WGS sequence"/>
</dbReference>
<evidence type="ECO:0000313" key="2">
    <source>
        <dbReference type="EMBL" id="CAD7633486.1"/>
    </source>
</evidence>
<dbReference type="InterPro" id="IPR001507">
    <property type="entry name" value="ZP_dom"/>
</dbReference>
<keyword evidence="3" id="KW-1185">Reference proteome</keyword>